<dbReference type="InterPro" id="IPR029045">
    <property type="entry name" value="ClpP/crotonase-like_dom_sf"/>
</dbReference>
<evidence type="ECO:0000256" key="10">
    <source>
        <dbReference type="SAM" id="MobiDB-lite"/>
    </source>
</evidence>
<dbReference type="SUPFAM" id="SSF52096">
    <property type="entry name" value="ClpP/crotonase"/>
    <property type="match status" value="1"/>
</dbReference>
<feature type="domain" description="Peptidase S49" evidence="12">
    <location>
        <begin position="164"/>
        <end position="304"/>
    </location>
</feature>
<protein>
    <submittedName>
        <fullName evidence="14">Serine protease SohB</fullName>
    </submittedName>
</protein>
<evidence type="ECO:0000256" key="8">
    <source>
        <dbReference type="ARBA" id="ARBA00022989"/>
    </source>
</evidence>
<keyword evidence="15" id="KW-1185">Reference proteome</keyword>
<evidence type="ECO:0000256" key="11">
    <source>
        <dbReference type="SAM" id="Phobius"/>
    </source>
</evidence>
<keyword evidence="8 11" id="KW-1133">Transmembrane helix</keyword>
<dbReference type="Pfam" id="PF01343">
    <property type="entry name" value="Peptidase_S49"/>
    <property type="match status" value="1"/>
</dbReference>
<comment type="subcellular location">
    <subcellularLocation>
        <location evidence="1">Cell membrane</location>
    </subcellularLocation>
</comment>
<keyword evidence="4 14" id="KW-0645">Protease</keyword>
<evidence type="ECO:0000313" key="14">
    <source>
        <dbReference type="EMBL" id="SIQ28848.1"/>
    </source>
</evidence>
<dbReference type="STRING" id="49186.SAMN05421647_103365"/>
<accession>A0A1N6RIW4</accession>
<evidence type="ECO:0000256" key="6">
    <source>
        <dbReference type="ARBA" id="ARBA00022801"/>
    </source>
</evidence>
<evidence type="ECO:0000259" key="13">
    <source>
        <dbReference type="Pfam" id="PF08496"/>
    </source>
</evidence>
<feature type="transmembrane region" description="Helical" evidence="11">
    <location>
        <begin position="12"/>
        <end position="34"/>
    </location>
</feature>
<evidence type="ECO:0000256" key="9">
    <source>
        <dbReference type="ARBA" id="ARBA00023136"/>
    </source>
</evidence>
<dbReference type="CDD" id="cd07023">
    <property type="entry name" value="S49_Sppa_N_C"/>
    <property type="match status" value="1"/>
</dbReference>
<evidence type="ECO:0000259" key="12">
    <source>
        <dbReference type="Pfam" id="PF01343"/>
    </source>
</evidence>
<dbReference type="PANTHER" id="PTHR42987:SF4">
    <property type="entry name" value="PROTEASE SOHB-RELATED"/>
    <property type="match status" value="1"/>
</dbReference>
<evidence type="ECO:0000256" key="2">
    <source>
        <dbReference type="ARBA" id="ARBA00008683"/>
    </source>
</evidence>
<dbReference type="NCBIfam" id="NF008745">
    <property type="entry name" value="PRK11778.1"/>
    <property type="match status" value="1"/>
</dbReference>
<organism evidence="14 15">
    <name type="scientific">Marinobacterium stanieri</name>
    <dbReference type="NCBI Taxonomy" id="49186"/>
    <lineage>
        <taxon>Bacteria</taxon>
        <taxon>Pseudomonadati</taxon>
        <taxon>Pseudomonadota</taxon>
        <taxon>Gammaproteobacteria</taxon>
        <taxon>Oceanospirillales</taxon>
        <taxon>Oceanospirillaceae</taxon>
        <taxon>Marinobacterium</taxon>
    </lineage>
</organism>
<dbReference type="GO" id="GO:0005886">
    <property type="term" value="C:plasma membrane"/>
    <property type="evidence" value="ECO:0007669"/>
    <property type="project" value="UniProtKB-SubCell"/>
</dbReference>
<dbReference type="PANTHER" id="PTHR42987">
    <property type="entry name" value="PEPTIDASE S49"/>
    <property type="match status" value="1"/>
</dbReference>
<dbReference type="RefSeq" id="WP_010325473.1">
    <property type="nucleotide sequence ID" value="NZ_FTMN01000003.1"/>
</dbReference>
<evidence type="ECO:0000256" key="4">
    <source>
        <dbReference type="ARBA" id="ARBA00022670"/>
    </source>
</evidence>
<dbReference type="EMBL" id="FTMN01000003">
    <property type="protein sequence ID" value="SIQ28848.1"/>
    <property type="molecule type" value="Genomic_DNA"/>
</dbReference>
<reference evidence="14 15" key="1">
    <citation type="submission" date="2017-01" db="EMBL/GenBank/DDBJ databases">
        <authorList>
            <person name="Mah S.A."/>
            <person name="Swanson W.J."/>
            <person name="Moy G.W."/>
            <person name="Vacquier V.D."/>
        </authorList>
    </citation>
    <scope>NUCLEOTIDE SEQUENCE [LARGE SCALE GENOMIC DNA]</scope>
    <source>
        <strain evidence="14 15">DSM 7027</strain>
    </source>
</reference>
<evidence type="ECO:0000256" key="5">
    <source>
        <dbReference type="ARBA" id="ARBA00022692"/>
    </source>
</evidence>
<dbReference type="InterPro" id="IPR013703">
    <property type="entry name" value="Peptidase_S49_N_proteobac"/>
</dbReference>
<proteinExistence type="inferred from homology"/>
<keyword evidence="9 11" id="KW-0472">Membrane</keyword>
<evidence type="ECO:0000256" key="1">
    <source>
        <dbReference type="ARBA" id="ARBA00004236"/>
    </source>
</evidence>
<feature type="domain" description="Peptidase S49 N-terminal proteobacteria" evidence="13">
    <location>
        <begin position="4"/>
        <end position="161"/>
    </location>
</feature>
<dbReference type="Gene3D" id="6.20.330.10">
    <property type="match status" value="1"/>
</dbReference>
<keyword evidence="6" id="KW-0378">Hydrolase</keyword>
<sequence>MTAFVAEYGLFLAKVITLIAGVLLCVGGIAAVVARRREHQPDGHIEVKSLNDRFDEIKSDIEAAVVDEALAKQHEKARRKQEKAEAKALKKTLKQGKDPEKKRTRVFVLDFDGDIHASDVDRLREEVSAVLMIADQDDEVVLRLESGGGLVHAYGLASSQLERFRSRNIRLTVCVDKVAASGGYMMACIADHLVAAPFALVGSIGVVAQLPNFHRLLKKHDVDYEVLTAGEYKRTLTVFGENTEKGRQKFVDELEDTHTLFKEFVSEHRPQLNMPEIATGEVWFGKRALEHKLVDAVTTSDDYLFDLCREHDVFEVSYEVKQSLQDRLGHLTATAADGALSRIWQRVLNSRFLSR</sequence>
<evidence type="ECO:0000256" key="7">
    <source>
        <dbReference type="ARBA" id="ARBA00022825"/>
    </source>
</evidence>
<comment type="similarity">
    <text evidence="2">Belongs to the peptidase S49 family.</text>
</comment>
<name>A0A1N6RIW4_9GAMM</name>
<dbReference type="eggNOG" id="COG0616">
    <property type="taxonomic scope" value="Bacteria"/>
</dbReference>
<evidence type="ECO:0000256" key="3">
    <source>
        <dbReference type="ARBA" id="ARBA00022475"/>
    </source>
</evidence>
<dbReference type="InterPro" id="IPR002142">
    <property type="entry name" value="Peptidase_S49"/>
</dbReference>
<dbReference type="Gene3D" id="3.90.226.10">
    <property type="entry name" value="2-enoyl-CoA Hydratase, Chain A, domain 1"/>
    <property type="match status" value="1"/>
</dbReference>
<dbReference type="Pfam" id="PF08496">
    <property type="entry name" value="Peptidase_S49_N"/>
    <property type="match status" value="1"/>
</dbReference>
<feature type="region of interest" description="Disordered" evidence="10">
    <location>
        <begin position="77"/>
        <end position="97"/>
    </location>
</feature>
<keyword evidence="7" id="KW-0720">Serine protease</keyword>
<dbReference type="GO" id="GO:0004252">
    <property type="term" value="F:serine-type endopeptidase activity"/>
    <property type="evidence" value="ECO:0007669"/>
    <property type="project" value="InterPro"/>
</dbReference>
<dbReference type="GO" id="GO:0006508">
    <property type="term" value="P:proteolysis"/>
    <property type="evidence" value="ECO:0007669"/>
    <property type="project" value="UniProtKB-KW"/>
</dbReference>
<keyword evidence="5 11" id="KW-0812">Transmembrane</keyword>
<keyword evidence="3" id="KW-1003">Cell membrane</keyword>
<dbReference type="AlphaFoldDB" id="A0A1N6RIW4"/>
<evidence type="ECO:0000313" key="15">
    <source>
        <dbReference type="Proteomes" id="UP000186895"/>
    </source>
</evidence>
<dbReference type="Proteomes" id="UP000186895">
    <property type="component" value="Unassembled WGS sequence"/>
</dbReference>
<gene>
    <name evidence="14" type="ORF">SAMN05421647_103365</name>
</gene>
<dbReference type="InterPro" id="IPR047272">
    <property type="entry name" value="S49_SppA_C"/>
</dbReference>